<evidence type="ECO:0000313" key="3">
    <source>
        <dbReference type="Proteomes" id="UP000816034"/>
    </source>
</evidence>
<proteinExistence type="predicted"/>
<dbReference type="GeneID" id="68101213"/>
<evidence type="ECO:0000313" key="2">
    <source>
        <dbReference type="EMBL" id="KAG2378137.1"/>
    </source>
</evidence>
<keyword evidence="1" id="KW-0472">Membrane</keyword>
<feature type="transmembrane region" description="Helical" evidence="1">
    <location>
        <begin position="150"/>
        <end position="176"/>
    </location>
</feature>
<name>A0AA88GIT8_NAELO</name>
<feature type="transmembrane region" description="Helical" evidence="1">
    <location>
        <begin position="117"/>
        <end position="138"/>
    </location>
</feature>
<dbReference type="EMBL" id="PYSW02000035">
    <property type="protein sequence ID" value="KAG2378137.1"/>
    <property type="molecule type" value="Genomic_DNA"/>
</dbReference>
<keyword evidence="1" id="KW-0812">Transmembrane</keyword>
<reference evidence="2 3" key="1">
    <citation type="journal article" date="2018" name="BMC Genomics">
        <title>The genome of Naegleria lovaniensis, the basis for a comparative approach to unravel pathogenicity factors of the human pathogenic amoeba N. fowleri.</title>
        <authorList>
            <person name="Liechti N."/>
            <person name="Schurch N."/>
            <person name="Bruggmann R."/>
            <person name="Wittwer M."/>
        </authorList>
    </citation>
    <scope>NUCLEOTIDE SEQUENCE [LARGE SCALE GENOMIC DNA]</scope>
    <source>
        <strain evidence="2 3">ATCC 30569</strain>
    </source>
</reference>
<feature type="transmembrane region" description="Helical" evidence="1">
    <location>
        <begin position="351"/>
        <end position="370"/>
    </location>
</feature>
<dbReference type="Proteomes" id="UP000816034">
    <property type="component" value="Unassembled WGS sequence"/>
</dbReference>
<dbReference type="InterPro" id="IPR036305">
    <property type="entry name" value="RGS_sf"/>
</dbReference>
<sequence length="682" mass="77646">MTSNFTSLAPSNETVLACHPLLLAQGFTSEKGLCDDAPSSYVISSIQLFVHSILCMVSLIGLIYKVRKIQQTDKRSFNSTVHVEHTPSSPPSALTTTTTTTTCSNVNYLTVARNPTLMTTGTIMSFLFVMIMQLRILIGRKRFPCFLYMLAYHFAAPSMSTTIVLRTIRVAMLGLLNQLKVKIGQRELEKYFNSKDRNTIEIVMPFVNDEAQQELEINSVVNTSTSVTHQGHVGSDEDHEFENIDLSDPPQILNGMVIDTNSCPNYHTSPNSSPSSSYPLSRMNSSTTFSMERKSQNTDSFFRNVSNVQVVTNDNKVICTSKSENNLLSMKLPTYETIALKMYTFLTSTKFVILFYTATFFIHLVLYLTIGSIDYYYWTTHESKQDQASIENIHNAWVLDSFIFSTSGCGSDTYNLYLFIAEVVVYLILVLSVSTFVLFVKRDVWKLKMEVFAIFLNWAILGLIYCAPLLLSEVSKLVDYYFPWAFFMFLAGMIDTFISVTIPVFFLQRENKSSHGKATTHTTPTGNAEIPTSATNEIARCLQHPEIYPLFLSFGERSYAPEDILCYNLIEQFKKSSQRNRKKIICTLCDTYLKYAAPLQLNLSNQDLEKLAPVFEMQQKILEENKQRARFSMSTLSRGIEIPSNFLNNLQLMSERNLLDLYERFYEEHQKVLKDKLGICKL</sequence>
<dbReference type="AlphaFoldDB" id="A0AA88GIT8"/>
<feature type="transmembrane region" description="Helical" evidence="1">
    <location>
        <begin position="416"/>
        <end position="439"/>
    </location>
</feature>
<dbReference type="Gene3D" id="1.10.167.10">
    <property type="entry name" value="Regulator of G-protein Signalling 4, domain 2"/>
    <property type="match status" value="1"/>
</dbReference>
<evidence type="ECO:0008006" key="4">
    <source>
        <dbReference type="Google" id="ProtNLM"/>
    </source>
</evidence>
<keyword evidence="3" id="KW-1185">Reference proteome</keyword>
<comment type="caution">
    <text evidence="2">The sequence shown here is derived from an EMBL/GenBank/DDBJ whole genome shotgun (WGS) entry which is preliminary data.</text>
</comment>
<feature type="transmembrane region" description="Helical" evidence="1">
    <location>
        <begin position="483"/>
        <end position="507"/>
    </location>
</feature>
<gene>
    <name evidence="2" type="ORF">C9374_008759</name>
</gene>
<dbReference type="SUPFAM" id="SSF48097">
    <property type="entry name" value="Regulator of G-protein signaling, RGS"/>
    <property type="match status" value="1"/>
</dbReference>
<feature type="transmembrane region" description="Helical" evidence="1">
    <location>
        <begin position="451"/>
        <end position="471"/>
    </location>
</feature>
<feature type="transmembrane region" description="Helical" evidence="1">
    <location>
        <begin position="41"/>
        <end position="64"/>
    </location>
</feature>
<keyword evidence="1" id="KW-1133">Transmembrane helix</keyword>
<accession>A0AA88GIT8</accession>
<evidence type="ECO:0000256" key="1">
    <source>
        <dbReference type="SAM" id="Phobius"/>
    </source>
</evidence>
<organism evidence="2 3">
    <name type="scientific">Naegleria lovaniensis</name>
    <name type="common">Amoeba</name>
    <dbReference type="NCBI Taxonomy" id="51637"/>
    <lineage>
        <taxon>Eukaryota</taxon>
        <taxon>Discoba</taxon>
        <taxon>Heterolobosea</taxon>
        <taxon>Tetramitia</taxon>
        <taxon>Eutetramitia</taxon>
        <taxon>Vahlkampfiidae</taxon>
        <taxon>Naegleria</taxon>
    </lineage>
</organism>
<protein>
    <recommendedName>
        <fullName evidence="4">RGS domain-containing protein</fullName>
    </recommendedName>
</protein>
<dbReference type="RefSeq" id="XP_044545399.1">
    <property type="nucleotide sequence ID" value="XM_044698870.1"/>
</dbReference>
<dbReference type="InterPro" id="IPR044926">
    <property type="entry name" value="RGS_subdomain_2"/>
</dbReference>